<accession>A0A0F9Q761</accession>
<protein>
    <submittedName>
        <fullName evidence="1">Uncharacterized protein</fullName>
    </submittedName>
</protein>
<proteinExistence type="predicted"/>
<reference evidence="1" key="1">
    <citation type="journal article" date="2015" name="Nature">
        <title>Complex archaea that bridge the gap between prokaryotes and eukaryotes.</title>
        <authorList>
            <person name="Spang A."/>
            <person name="Saw J.H."/>
            <person name="Jorgensen S.L."/>
            <person name="Zaremba-Niedzwiedzka K."/>
            <person name="Martijn J."/>
            <person name="Lind A.E."/>
            <person name="van Eijk R."/>
            <person name="Schleper C."/>
            <person name="Guy L."/>
            <person name="Ettema T.J."/>
        </authorList>
    </citation>
    <scope>NUCLEOTIDE SEQUENCE</scope>
</reference>
<comment type="caution">
    <text evidence="1">The sequence shown here is derived from an EMBL/GenBank/DDBJ whole genome shotgun (WGS) entry which is preliminary data.</text>
</comment>
<sequence>MPDKTPMQGARVRCEPPKWGTWTMETLTEFVEFSVPTELGEVCIPRDQFDRMVRWYVTGDPYGKLEVVDE</sequence>
<gene>
    <name evidence="1" type="ORF">LCGC14_1129970</name>
</gene>
<organism evidence="1">
    <name type="scientific">marine sediment metagenome</name>
    <dbReference type="NCBI Taxonomy" id="412755"/>
    <lineage>
        <taxon>unclassified sequences</taxon>
        <taxon>metagenomes</taxon>
        <taxon>ecological metagenomes</taxon>
    </lineage>
</organism>
<name>A0A0F9Q761_9ZZZZ</name>
<dbReference type="EMBL" id="LAZR01005285">
    <property type="protein sequence ID" value="KKN01233.1"/>
    <property type="molecule type" value="Genomic_DNA"/>
</dbReference>
<dbReference type="AlphaFoldDB" id="A0A0F9Q761"/>
<evidence type="ECO:0000313" key="1">
    <source>
        <dbReference type="EMBL" id="KKN01233.1"/>
    </source>
</evidence>